<feature type="binding site" evidence="9">
    <location>
        <position position="110"/>
    </location>
    <ligand>
        <name>L-histidine</name>
        <dbReference type="ChEBI" id="CHEBI:57595"/>
    </ligand>
</feature>
<dbReference type="InterPro" id="IPR041715">
    <property type="entry name" value="HisRS-like_core"/>
</dbReference>
<dbReference type="GO" id="GO:0004821">
    <property type="term" value="F:histidine-tRNA ligase activity"/>
    <property type="evidence" value="ECO:0007669"/>
    <property type="project" value="UniProtKB-UniRule"/>
</dbReference>
<dbReference type="PANTHER" id="PTHR11476:SF7">
    <property type="entry name" value="HISTIDINE--TRNA LIGASE"/>
    <property type="match status" value="1"/>
</dbReference>
<dbReference type="SUPFAM" id="SSF52954">
    <property type="entry name" value="Class II aaRS ABD-related"/>
    <property type="match status" value="1"/>
</dbReference>
<keyword evidence="6 8" id="KW-0030">Aminoacyl-tRNA synthetase</keyword>
<sequence>MSSKSPQLLKGFRDFGPDKMQTRLVLFAKIRSAFERFGFQPMETPALEYTETLSGKYGAEEKLMYRFKDNGGRSVAMRYDLTVPLARFYSSNKNILPKPFKRYAIGPVWRAENTQRGRFREFYQCDVDIVGSTSAISDAECVAVITEALTDMGVGDFAVRINNRKIIDGVLKFLNVPEKNFPAVLRALDKLDKQGEKKVRAELLEAGLKPDQTKKLFEYLAGSATNAKGLLDGFSEIVSENKDLAEGVGELSDVLDALAGLQVKNVTVDLKLARGLDYYTGTVCEVVLSRLPGLGSIAGGGRYDNLVGNVSGSKEIIPAVGMSIGIERLIEGLEELDILEYDSRSDILVFNLDGKLLPAYLNTVTALRKSGLNAELYFESSGMDKQFKYAEKKKINRAVIIGEEEIRSGQAILKDLVTRKQKKIKIESLIKELKNI</sequence>
<dbReference type="InterPro" id="IPR036621">
    <property type="entry name" value="Anticodon-bd_dom_sf"/>
</dbReference>
<dbReference type="InterPro" id="IPR015807">
    <property type="entry name" value="His-tRNA-ligase"/>
</dbReference>
<evidence type="ECO:0000259" key="10">
    <source>
        <dbReference type="PROSITE" id="PS50862"/>
    </source>
</evidence>
<feature type="binding site" evidence="9">
    <location>
        <begin position="80"/>
        <end position="82"/>
    </location>
    <ligand>
        <name>L-histidine</name>
        <dbReference type="ChEBI" id="CHEBI:57595"/>
    </ligand>
</feature>
<keyword evidence="4 8" id="KW-0067">ATP-binding</keyword>
<proteinExistence type="inferred from homology"/>
<feature type="binding site" evidence="9">
    <location>
        <position position="128"/>
    </location>
    <ligand>
        <name>L-histidine</name>
        <dbReference type="ChEBI" id="CHEBI:57595"/>
    </ligand>
</feature>
<evidence type="ECO:0000256" key="7">
    <source>
        <dbReference type="ARBA" id="ARBA00047639"/>
    </source>
</evidence>
<evidence type="ECO:0000256" key="5">
    <source>
        <dbReference type="ARBA" id="ARBA00022917"/>
    </source>
</evidence>
<dbReference type="InterPro" id="IPR004516">
    <property type="entry name" value="HisRS/HisZ"/>
</dbReference>
<comment type="catalytic activity">
    <reaction evidence="7 8">
        <text>tRNA(His) + L-histidine + ATP = L-histidyl-tRNA(His) + AMP + diphosphate + H(+)</text>
        <dbReference type="Rhea" id="RHEA:17313"/>
        <dbReference type="Rhea" id="RHEA-COMP:9665"/>
        <dbReference type="Rhea" id="RHEA-COMP:9689"/>
        <dbReference type="ChEBI" id="CHEBI:15378"/>
        <dbReference type="ChEBI" id="CHEBI:30616"/>
        <dbReference type="ChEBI" id="CHEBI:33019"/>
        <dbReference type="ChEBI" id="CHEBI:57595"/>
        <dbReference type="ChEBI" id="CHEBI:78442"/>
        <dbReference type="ChEBI" id="CHEBI:78527"/>
        <dbReference type="ChEBI" id="CHEBI:456215"/>
        <dbReference type="EC" id="6.1.1.21"/>
    </reaction>
</comment>
<dbReference type="Pfam" id="PF13393">
    <property type="entry name" value="tRNA-synt_His"/>
    <property type="match status" value="1"/>
</dbReference>
<evidence type="ECO:0000256" key="6">
    <source>
        <dbReference type="ARBA" id="ARBA00023146"/>
    </source>
</evidence>
<evidence type="ECO:0000256" key="9">
    <source>
        <dbReference type="PIRSR" id="PIRSR001549-1"/>
    </source>
</evidence>
<dbReference type="GO" id="GO:0006427">
    <property type="term" value="P:histidyl-tRNA aminoacylation"/>
    <property type="evidence" value="ECO:0007669"/>
    <property type="project" value="UniProtKB-UniRule"/>
</dbReference>
<comment type="subunit">
    <text evidence="8">Homodimer.</text>
</comment>
<dbReference type="InterPro" id="IPR006195">
    <property type="entry name" value="aa-tRNA-synth_II"/>
</dbReference>
<dbReference type="InterPro" id="IPR045864">
    <property type="entry name" value="aa-tRNA-synth_II/BPL/LPL"/>
</dbReference>
<feature type="binding site" evidence="9">
    <location>
        <position position="274"/>
    </location>
    <ligand>
        <name>L-histidine</name>
        <dbReference type="ChEBI" id="CHEBI:57595"/>
    </ligand>
</feature>
<keyword evidence="2 8" id="KW-0436">Ligase</keyword>
<dbReference type="STRING" id="1817822.A2826_01825"/>
<keyword evidence="3 8" id="KW-0547">Nucleotide-binding</keyword>
<feature type="binding site" evidence="9">
    <location>
        <begin position="278"/>
        <end position="279"/>
    </location>
    <ligand>
        <name>L-histidine</name>
        <dbReference type="ChEBI" id="CHEBI:57595"/>
    </ligand>
</feature>
<dbReference type="PROSITE" id="PS50862">
    <property type="entry name" value="AA_TRNA_LIGASE_II"/>
    <property type="match status" value="1"/>
</dbReference>
<dbReference type="InterPro" id="IPR033656">
    <property type="entry name" value="HisRS_anticodon"/>
</dbReference>
<evidence type="ECO:0000313" key="12">
    <source>
        <dbReference type="Proteomes" id="UP000177912"/>
    </source>
</evidence>
<dbReference type="HAMAP" id="MF_00127">
    <property type="entry name" value="His_tRNA_synth"/>
    <property type="match status" value="1"/>
</dbReference>
<dbReference type="Gene3D" id="3.30.930.10">
    <property type="entry name" value="Bira Bifunctional Protein, Domain 2"/>
    <property type="match status" value="1"/>
</dbReference>
<comment type="caution">
    <text evidence="11">The sequence shown here is derived from an EMBL/GenBank/DDBJ whole genome shotgun (WGS) entry which is preliminary data.</text>
</comment>
<evidence type="ECO:0000256" key="2">
    <source>
        <dbReference type="ARBA" id="ARBA00022598"/>
    </source>
</evidence>
<organism evidence="11 12">
    <name type="scientific">Candidatus Doudnabacteria bacterium RIFCSPHIGHO2_01_FULL_43_23</name>
    <dbReference type="NCBI Taxonomy" id="1817822"/>
    <lineage>
        <taxon>Bacteria</taxon>
        <taxon>Candidatus Doudnaibacteriota</taxon>
    </lineage>
</organism>
<dbReference type="EMBL" id="MFEI01000006">
    <property type="protein sequence ID" value="OGE81629.1"/>
    <property type="molecule type" value="Genomic_DNA"/>
</dbReference>
<evidence type="ECO:0000256" key="8">
    <source>
        <dbReference type="HAMAP-Rule" id="MF_00127"/>
    </source>
</evidence>
<gene>
    <name evidence="8" type="primary">hisS</name>
    <name evidence="11" type="ORF">A2826_01825</name>
</gene>
<reference evidence="11 12" key="1">
    <citation type="journal article" date="2016" name="Nat. Commun.">
        <title>Thousands of microbial genomes shed light on interconnected biogeochemical processes in an aquifer system.</title>
        <authorList>
            <person name="Anantharaman K."/>
            <person name="Brown C.T."/>
            <person name="Hug L.A."/>
            <person name="Sharon I."/>
            <person name="Castelle C.J."/>
            <person name="Probst A.J."/>
            <person name="Thomas B.C."/>
            <person name="Singh A."/>
            <person name="Wilkins M.J."/>
            <person name="Karaoz U."/>
            <person name="Brodie E.L."/>
            <person name="Williams K.H."/>
            <person name="Hubbard S.S."/>
            <person name="Banfield J.F."/>
        </authorList>
    </citation>
    <scope>NUCLEOTIDE SEQUENCE [LARGE SCALE GENOMIC DNA]</scope>
</reference>
<name>A0A1F5NVC8_9BACT</name>
<dbReference type="PIRSF" id="PIRSF001549">
    <property type="entry name" value="His-tRNA_synth"/>
    <property type="match status" value="1"/>
</dbReference>
<dbReference type="PANTHER" id="PTHR11476">
    <property type="entry name" value="HISTIDYL-TRNA SYNTHETASE"/>
    <property type="match status" value="1"/>
</dbReference>
<protein>
    <recommendedName>
        <fullName evidence="8">Histidine--tRNA ligase</fullName>
        <ecNumber evidence="8">6.1.1.21</ecNumber>
    </recommendedName>
    <alternativeName>
        <fullName evidence="8">Histidyl-tRNA synthetase</fullName>
        <shortName evidence="8">HisRS</shortName>
    </alternativeName>
</protein>
<feature type="domain" description="Aminoacyl-transfer RNA synthetases class-II family profile" evidence="10">
    <location>
        <begin position="1"/>
        <end position="358"/>
    </location>
</feature>
<dbReference type="NCBIfam" id="TIGR00442">
    <property type="entry name" value="hisS"/>
    <property type="match status" value="1"/>
</dbReference>
<dbReference type="GO" id="GO:0005524">
    <property type="term" value="F:ATP binding"/>
    <property type="evidence" value="ECO:0007669"/>
    <property type="project" value="UniProtKB-UniRule"/>
</dbReference>
<accession>A0A1F5NVC8</accession>
<evidence type="ECO:0000313" key="11">
    <source>
        <dbReference type="EMBL" id="OGE81629.1"/>
    </source>
</evidence>
<dbReference type="Pfam" id="PF03129">
    <property type="entry name" value="HGTP_anticodon"/>
    <property type="match status" value="1"/>
</dbReference>
<dbReference type="AlphaFoldDB" id="A0A1F5NVC8"/>
<keyword evidence="5 8" id="KW-0648">Protein biosynthesis</keyword>
<dbReference type="GO" id="GO:0005737">
    <property type="term" value="C:cytoplasm"/>
    <property type="evidence" value="ECO:0007669"/>
    <property type="project" value="UniProtKB-SubCell"/>
</dbReference>
<dbReference type="Gene3D" id="3.40.50.800">
    <property type="entry name" value="Anticodon-binding domain"/>
    <property type="match status" value="1"/>
</dbReference>
<keyword evidence="8" id="KW-0963">Cytoplasm</keyword>
<evidence type="ECO:0000256" key="3">
    <source>
        <dbReference type="ARBA" id="ARBA00022741"/>
    </source>
</evidence>
<comment type="subcellular location">
    <subcellularLocation>
        <location evidence="8">Cytoplasm</location>
    </subcellularLocation>
</comment>
<dbReference type="Proteomes" id="UP000177912">
    <property type="component" value="Unassembled WGS sequence"/>
</dbReference>
<evidence type="ECO:0000256" key="4">
    <source>
        <dbReference type="ARBA" id="ARBA00022840"/>
    </source>
</evidence>
<dbReference type="EC" id="6.1.1.21" evidence="8"/>
<comment type="similarity">
    <text evidence="1 8">Belongs to the class-II aminoacyl-tRNA synthetase family.</text>
</comment>
<dbReference type="CDD" id="cd00859">
    <property type="entry name" value="HisRS_anticodon"/>
    <property type="match status" value="1"/>
</dbReference>
<dbReference type="CDD" id="cd00773">
    <property type="entry name" value="HisRS-like_core"/>
    <property type="match status" value="1"/>
</dbReference>
<dbReference type="SUPFAM" id="SSF55681">
    <property type="entry name" value="Class II aaRS and biotin synthetases"/>
    <property type="match status" value="1"/>
</dbReference>
<feature type="binding site" evidence="9">
    <location>
        <position position="124"/>
    </location>
    <ligand>
        <name>L-histidine</name>
        <dbReference type="ChEBI" id="CHEBI:57595"/>
    </ligand>
</feature>
<dbReference type="InterPro" id="IPR004154">
    <property type="entry name" value="Anticodon-bd"/>
</dbReference>
<evidence type="ECO:0000256" key="1">
    <source>
        <dbReference type="ARBA" id="ARBA00008226"/>
    </source>
</evidence>